<protein>
    <submittedName>
        <fullName evidence="2">Uncharacterized protein</fullName>
    </submittedName>
</protein>
<accession>A0A7X0FD52</accession>
<keyword evidence="1" id="KW-1133">Transmembrane helix</keyword>
<feature type="transmembrane region" description="Helical" evidence="1">
    <location>
        <begin position="12"/>
        <end position="29"/>
    </location>
</feature>
<evidence type="ECO:0000256" key="1">
    <source>
        <dbReference type="SAM" id="Phobius"/>
    </source>
</evidence>
<keyword evidence="1" id="KW-0472">Membrane</keyword>
<dbReference type="EMBL" id="JACHOU010000020">
    <property type="protein sequence ID" value="MBB6357169.1"/>
    <property type="molecule type" value="Genomic_DNA"/>
</dbReference>
<keyword evidence="1" id="KW-0812">Transmembrane</keyword>
<evidence type="ECO:0000313" key="3">
    <source>
        <dbReference type="Proteomes" id="UP000536262"/>
    </source>
</evidence>
<keyword evidence="3" id="KW-1185">Reference proteome</keyword>
<organism evidence="2 3">
    <name type="scientific">Aminobacter aganoensis</name>
    <dbReference type="NCBI Taxonomy" id="83264"/>
    <lineage>
        <taxon>Bacteria</taxon>
        <taxon>Pseudomonadati</taxon>
        <taxon>Pseudomonadota</taxon>
        <taxon>Alphaproteobacteria</taxon>
        <taxon>Hyphomicrobiales</taxon>
        <taxon>Phyllobacteriaceae</taxon>
        <taxon>Aminobacter</taxon>
    </lineage>
</organism>
<evidence type="ECO:0000313" key="2">
    <source>
        <dbReference type="EMBL" id="MBB6357169.1"/>
    </source>
</evidence>
<name>A0A7X0FD52_9HYPH</name>
<dbReference type="Proteomes" id="UP000536262">
    <property type="component" value="Unassembled WGS sequence"/>
</dbReference>
<sequence length="30" mass="3316">MDRSVHQARWILAPIFGLGVGLFIAGIYLT</sequence>
<gene>
    <name evidence="2" type="ORF">GGR00_004989</name>
</gene>
<dbReference type="AlphaFoldDB" id="A0A7X0FD52"/>
<comment type="caution">
    <text evidence="2">The sequence shown here is derived from an EMBL/GenBank/DDBJ whole genome shotgun (WGS) entry which is preliminary data.</text>
</comment>
<proteinExistence type="predicted"/>
<reference evidence="2 3" key="1">
    <citation type="submission" date="2020-08" db="EMBL/GenBank/DDBJ databases">
        <title>Genomic Encyclopedia of Type Strains, Phase IV (KMG-IV): sequencing the most valuable type-strain genomes for metagenomic binning, comparative biology and taxonomic classification.</title>
        <authorList>
            <person name="Goeker M."/>
        </authorList>
    </citation>
    <scope>NUCLEOTIDE SEQUENCE [LARGE SCALE GENOMIC DNA]</scope>
    <source>
        <strain evidence="2 3">DSM 7051</strain>
    </source>
</reference>